<comment type="caution">
    <text evidence="2">The sequence shown here is derived from an EMBL/GenBank/DDBJ whole genome shotgun (WGS) entry which is preliminary data.</text>
</comment>
<feature type="transmembrane region" description="Helical" evidence="1">
    <location>
        <begin position="88"/>
        <end position="110"/>
    </location>
</feature>
<accession>A0A832WSC2</accession>
<feature type="transmembrane region" description="Helical" evidence="1">
    <location>
        <begin position="32"/>
        <end position="57"/>
    </location>
</feature>
<evidence type="ECO:0000256" key="1">
    <source>
        <dbReference type="SAM" id="Phobius"/>
    </source>
</evidence>
<dbReference type="AlphaFoldDB" id="A0A832WSC2"/>
<evidence type="ECO:0000313" key="2">
    <source>
        <dbReference type="EMBL" id="HII73174.1"/>
    </source>
</evidence>
<dbReference type="OMA" id="GIWYPVT"/>
<dbReference type="Proteomes" id="UP000646844">
    <property type="component" value="Unassembled WGS sequence"/>
</dbReference>
<name>A0A832WSC2_9CREN</name>
<feature type="transmembrane region" description="Helical" evidence="1">
    <location>
        <begin position="146"/>
        <end position="164"/>
    </location>
</feature>
<dbReference type="InterPro" id="IPR036259">
    <property type="entry name" value="MFS_trans_sf"/>
</dbReference>
<dbReference type="Gene3D" id="1.20.1250.20">
    <property type="entry name" value="MFS general substrate transporter like domains"/>
    <property type="match status" value="1"/>
</dbReference>
<gene>
    <name evidence="2" type="ORF">HA332_01935</name>
</gene>
<dbReference type="SUPFAM" id="SSF103473">
    <property type="entry name" value="MFS general substrate transporter"/>
    <property type="match status" value="1"/>
</dbReference>
<proteinExistence type="predicted"/>
<keyword evidence="1" id="KW-0812">Transmembrane</keyword>
<feature type="transmembrane region" description="Helical" evidence="1">
    <location>
        <begin position="7"/>
        <end position="26"/>
    </location>
</feature>
<feature type="transmembrane region" description="Helical" evidence="1">
    <location>
        <begin position="341"/>
        <end position="360"/>
    </location>
</feature>
<dbReference type="RefSeq" id="WP_010980339.1">
    <property type="nucleotide sequence ID" value="NZ_BAABQO010000001.1"/>
</dbReference>
<feature type="transmembrane region" description="Helical" evidence="1">
    <location>
        <begin position="310"/>
        <end position="329"/>
    </location>
</feature>
<keyword evidence="1" id="KW-0472">Membrane</keyword>
<protein>
    <submittedName>
        <fullName evidence="2">MFS transporter</fullName>
    </submittedName>
</protein>
<dbReference type="InterPro" id="IPR011701">
    <property type="entry name" value="MFS"/>
</dbReference>
<feature type="transmembrane region" description="Helical" evidence="1">
    <location>
        <begin position="247"/>
        <end position="272"/>
    </location>
</feature>
<sequence>MRYFVGQTFIIAGLTMLSLLYPISLYQNTHSMVLLGLSITLNNIANGIGSYIWGVIIDKSKERYSFFILLPSVGIIISYLILKTSLGVIGYTILGFFSALDGPLYSVLLLEQLEAEKTVLGNVRLSQLSLAGNIIGSLLGALIYDFRITVILFLVALVLNIIFVPRYKGEIREDKKEKSKAIRDLYEALISFSMFNLSAEIFYVTYIPTLTLFRIPKYIYFLSYTFLYIINEFMYNKSIKIIKGNEIYYSFLVMSLRGIIMIFMGLITFLKINISDSIFIPFITFGSLYPLYSTSFFSLIFKNLQKNRGAILGIFNAGESFASAGGSALTTLVSNNNISQAYFMAFFGFSLSFFLWLDFLNKRLNIKI</sequence>
<dbReference type="Pfam" id="PF07690">
    <property type="entry name" value="MFS_1"/>
    <property type="match status" value="1"/>
</dbReference>
<keyword evidence="1" id="KW-1133">Transmembrane helix</keyword>
<evidence type="ECO:0000313" key="3">
    <source>
        <dbReference type="Proteomes" id="UP000646844"/>
    </source>
</evidence>
<dbReference type="EMBL" id="DUJO01000008">
    <property type="protein sequence ID" value="HII73174.1"/>
    <property type="molecule type" value="Genomic_DNA"/>
</dbReference>
<feature type="transmembrane region" description="Helical" evidence="1">
    <location>
        <begin position="218"/>
        <end position="235"/>
    </location>
</feature>
<organism evidence="2 3">
    <name type="scientific">Sulfurisphaera tokodaii</name>
    <dbReference type="NCBI Taxonomy" id="111955"/>
    <lineage>
        <taxon>Archaea</taxon>
        <taxon>Thermoproteota</taxon>
        <taxon>Thermoprotei</taxon>
        <taxon>Sulfolobales</taxon>
        <taxon>Sulfolobaceae</taxon>
        <taxon>Sulfurisphaera</taxon>
    </lineage>
</organism>
<feature type="transmembrane region" description="Helical" evidence="1">
    <location>
        <begin position="278"/>
        <end position="301"/>
    </location>
</feature>
<dbReference type="GO" id="GO:0022857">
    <property type="term" value="F:transmembrane transporter activity"/>
    <property type="evidence" value="ECO:0007669"/>
    <property type="project" value="InterPro"/>
</dbReference>
<feature type="transmembrane region" description="Helical" evidence="1">
    <location>
        <begin position="185"/>
        <end position="206"/>
    </location>
</feature>
<feature type="transmembrane region" description="Helical" evidence="1">
    <location>
        <begin position="64"/>
        <end position="82"/>
    </location>
</feature>
<reference evidence="2" key="1">
    <citation type="journal article" date="2020" name="bioRxiv">
        <title>A rank-normalized archaeal taxonomy based on genome phylogeny resolves widespread incomplete and uneven classifications.</title>
        <authorList>
            <person name="Rinke C."/>
            <person name="Chuvochina M."/>
            <person name="Mussig A.J."/>
            <person name="Chaumeil P.-A."/>
            <person name="Waite D.W."/>
            <person name="Whitman W.B."/>
            <person name="Parks D.H."/>
            <person name="Hugenholtz P."/>
        </authorList>
    </citation>
    <scope>NUCLEOTIDE SEQUENCE</scope>
    <source>
        <strain evidence="2">UBA8838</strain>
    </source>
</reference>
<dbReference type="GeneID" id="1460336"/>